<organism evidence="1 2">
    <name type="scientific">Thermoflavifilum thermophilum</name>
    <dbReference type="NCBI Taxonomy" id="1393122"/>
    <lineage>
        <taxon>Bacteria</taxon>
        <taxon>Pseudomonadati</taxon>
        <taxon>Bacteroidota</taxon>
        <taxon>Chitinophagia</taxon>
        <taxon>Chitinophagales</taxon>
        <taxon>Chitinophagaceae</taxon>
        <taxon>Thermoflavifilum</taxon>
    </lineage>
</organism>
<evidence type="ECO:0000313" key="1">
    <source>
        <dbReference type="EMBL" id="SFV35319.1"/>
    </source>
</evidence>
<evidence type="ECO:0008006" key="3">
    <source>
        <dbReference type="Google" id="ProtNLM"/>
    </source>
</evidence>
<dbReference type="CDD" id="cd24013">
    <property type="entry name" value="ASKHA_ATPase_BT3980-like"/>
    <property type="match status" value="1"/>
</dbReference>
<dbReference type="Proteomes" id="UP000199537">
    <property type="component" value="Unassembled WGS sequence"/>
</dbReference>
<evidence type="ECO:0000313" key="2">
    <source>
        <dbReference type="Proteomes" id="UP000199537"/>
    </source>
</evidence>
<dbReference type="Pfam" id="PF12864">
    <property type="entry name" value="DUF3822"/>
    <property type="match status" value="1"/>
</dbReference>
<dbReference type="OrthoDB" id="647869at2"/>
<dbReference type="Gene3D" id="3.30.420.250">
    <property type="match status" value="1"/>
</dbReference>
<dbReference type="STRING" id="1393122.SAMN05660895_2204"/>
<reference evidence="2" key="1">
    <citation type="submission" date="2016-10" db="EMBL/GenBank/DDBJ databases">
        <authorList>
            <person name="Varghese N."/>
            <person name="Submissions S."/>
        </authorList>
    </citation>
    <scope>NUCLEOTIDE SEQUENCE [LARGE SCALE GENOMIC DNA]</scope>
    <source>
        <strain evidence="2">DSM 14807</strain>
    </source>
</reference>
<proteinExistence type="predicted"/>
<keyword evidence="2" id="KW-1185">Reference proteome</keyword>
<dbReference type="InterPro" id="IPR024213">
    <property type="entry name" value="DUF3822"/>
</dbReference>
<gene>
    <name evidence="1" type="ORF">SAMN05660895_2204</name>
</gene>
<dbReference type="EMBL" id="FPCJ01000001">
    <property type="protein sequence ID" value="SFV35319.1"/>
    <property type="molecule type" value="Genomic_DNA"/>
</dbReference>
<accession>A0A1I7NL46</accession>
<protein>
    <recommendedName>
        <fullName evidence="3">DUF3822 family protein</fullName>
    </recommendedName>
</protein>
<name>A0A1I7NL46_9BACT</name>
<dbReference type="AlphaFoldDB" id="A0A1I7NL46"/>
<sequence length="301" mass="34658">MQITPAIQPMYSVDDPVLLQADASSWTLLLQVGRDYLSYAIKNHDNTFINLKAYQLPADAASVQPAAETPTGLPATVAASLEFFLEHDGVLRLPFHEVYVGYDYPPHTLVPADAYVAEAENAYFTPLHLLKEDDTIQRDAVEECGAYNLFAVQTQFLNLLRKEFPRFHLHHISTAFLKSIFKLYPDKRGEQLFICFHQHHAYLLARRHEQLLYFHRISFTSETDVLYHVLAVVKHFQMNVSAMRCVLGGEITRQSRLYELLYAYVPVIQWLSRPRPFGYVDAFTHYPGHFFFLNLSLALCE</sequence>
<dbReference type="RefSeq" id="WP_092460482.1">
    <property type="nucleotide sequence ID" value="NZ_FPCJ01000001.1"/>
</dbReference>
<dbReference type="Gene3D" id="3.30.420.260">
    <property type="match status" value="1"/>
</dbReference>